<dbReference type="InterPro" id="IPR023093">
    <property type="entry name" value="ScpA-like_C"/>
</dbReference>
<dbReference type="InterPro" id="IPR003768">
    <property type="entry name" value="ScpA"/>
</dbReference>
<protein>
    <recommendedName>
        <fullName evidence="1">Segregation and condensation protein A</fullName>
    </recommendedName>
</protein>
<gene>
    <name evidence="2" type="ORF">COX26_02150</name>
</gene>
<dbReference type="EMBL" id="PCRZ01000035">
    <property type="protein sequence ID" value="PIP29809.1"/>
    <property type="molecule type" value="Genomic_DNA"/>
</dbReference>
<evidence type="ECO:0000313" key="2">
    <source>
        <dbReference type="EMBL" id="PIP29809.1"/>
    </source>
</evidence>
<accession>A0A2G9Z9F6</accession>
<dbReference type="Gene3D" id="6.10.250.2410">
    <property type="match status" value="1"/>
</dbReference>
<dbReference type="Pfam" id="PF02616">
    <property type="entry name" value="SMC_ScpA"/>
    <property type="match status" value="1"/>
</dbReference>
<evidence type="ECO:0000256" key="1">
    <source>
        <dbReference type="ARBA" id="ARBA00044777"/>
    </source>
</evidence>
<organism evidence="2 3">
    <name type="scientific">Candidatus Jorgensenbacteria bacterium CG23_combo_of_CG06-09_8_20_14_all_54_14</name>
    <dbReference type="NCBI Taxonomy" id="1974595"/>
    <lineage>
        <taxon>Bacteria</taxon>
        <taxon>Candidatus Joergenseniibacteriota</taxon>
    </lineage>
</organism>
<proteinExistence type="predicted"/>
<reference evidence="2 3" key="1">
    <citation type="submission" date="2017-09" db="EMBL/GenBank/DDBJ databases">
        <title>Depth-based differentiation of microbial function through sediment-hosted aquifers and enrichment of novel symbionts in the deep terrestrial subsurface.</title>
        <authorList>
            <person name="Probst A.J."/>
            <person name="Ladd B."/>
            <person name="Jarett J.K."/>
            <person name="Geller-Mcgrath D.E."/>
            <person name="Sieber C.M."/>
            <person name="Emerson J.B."/>
            <person name="Anantharaman K."/>
            <person name="Thomas B.C."/>
            <person name="Malmstrom R."/>
            <person name="Stieglmeier M."/>
            <person name="Klingl A."/>
            <person name="Woyke T."/>
            <person name="Ryan C.M."/>
            <person name="Banfield J.F."/>
        </authorList>
    </citation>
    <scope>NUCLEOTIDE SEQUENCE [LARGE SCALE GENOMIC DNA]</scope>
    <source>
        <strain evidence="2">CG23_combo_of_CG06-09_8_20_14_all_54_14</strain>
    </source>
</reference>
<evidence type="ECO:0000313" key="3">
    <source>
        <dbReference type="Proteomes" id="UP000228812"/>
    </source>
</evidence>
<dbReference type="AlphaFoldDB" id="A0A2G9Z9F6"/>
<dbReference type="Gene3D" id="1.10.10.580">
    <property type="entry name" value="Structural maintenance of chromosome 1. Chain E"/>
    <property type="match status" value="1"/>
</dbReference>
<name>A0A2G9Z9F6_9BACT</name>
<dbReference type="PANTHER" id="PTHR33969">
    <property type="entry name" value="SEGREGATION AND CONDENSATION PROTEIN A"/>
    <property type="match status" value="1"/>
</dbReference>
<sequence length="245" mass="27208">MMDSMPFELKLEEYQGPLDKLLELIEAKKLEITQLNLAEVTADFLAYVQTLEGTAEDGGAPPALLADFLVVASRLILIKSKALLPDLTLSEEEEGEVADLEYRLRLYRELKEGQCHLAKGWSVFPLMHTREFLMGSEALFYPPTRLTAGDLAAAFGRVLGELERIAKPTAHLKSEIENLSKKIEEVLARLTGAPLGLGALRRSGSRGELVVLFLAILHLLKTQLVKVEQADRFGEIIVARREENA</sequence>
<dbReference type="PANTHER" id="PTHR33969:SF2">
    <property type="entry name" value="SEGREGATION AND CONDENSATION PROTEIN A"/>
    <property type="match status" value="1"/>
</dbReference>
<dbReference type="Proteomes" id="UP000228812">
    <property type="component" value="Unassembled WGS sequence"/>
</dbReference>
<comment type="caution">
    <text evidence="2">The sequence shown here is derived from an EMBL/GenBank/DDBJ whole genome shotgun (WGS) entry which is preliminary data.</text>
</comment>